<dbReference type="EMBL" id="PQ067315">
    <property type="protein sequence ID" value="XDJ15593.1"/>
    <property type="molecule type" value="Genomic_DNA"/>
</dbReference>
<sequence>MEHTQTRVADIAQAGAQKQARDQNDKNGESDAMRHGVAPVPYPLTRAPGGYQGGGVR</sequence>
<name>A0AB39CEZ1_9VIRU</name>
<evidence type="ECO:0000313" key="2">
    <source>
        <dbReference type="EMBL" id="XDJ15593.1"/>
    </source>
</evidence>
<accession>A0AB39CEZ1</accession>
<organism evidence="2">
    <name type="scientific">Xanthomonas phage fSU1</name>
    <dbReference type="NCBI Taxonomy" id="3238781"/>
    <lineage>
        <taxon>Viruses</taxon>
    </lineage>
</organism>
<protein>
    <submittedName>
        <fullName evidence="2">Uncharacterized protein</fullName>
    </submittedName>
</protein>
<evidence type="ECO:0000256" key="1">
    <source>
        <dbReference type="SAM" id="MobiDB-lite"/>
    </source>
</evidence>
<reference evidence="2" key="1">
    <citation type="submission" date="2024-07" db="EMBL/GenBank/DDBJ databases">
        <authorList>
            <person name="Neoralova M."/>
        </authorList>
    </citation>
    <scope>NUCLEOTIDE SEQUENCE</scope>
</reference>
<feature type="compositionally biased region" description="Basic and acidic residues" evidence="1">
    <location>
        <begin position="19"/>
        <end position="34"/>
    </location>
</feature>
<proteinExistence type="predicted"/>
<feature type="region of interest" description="Disordered" evidence="1">
    <location>
        <begin position="1"/>
        <end position="57"/>
    </location>
</feature>